<dbReference type="InterPro" id="IPR010985">
    <property type="entry name" value="Ribbon_hlx_hlx"/>
</dbReference>
<dbReference type="Pfam" id="PF22513">
    <property type="entry name" value="FitA-like_RHH"/>
    <property type="match status" value="1"/>
</dbReference>
<protein>
    <recommendedName>
        <fullName evidence="1">Antitoxin FitA-like ribbon-helix-helix domain-containing protein</fullName>
    </recommendedName>
</protein>
<dbReference type="GO" id="GO:0006355">
    <property type="term" value="P:regulation of DNA-templated transcription"/>
    <property type="evidence" value="ECO:0007669"/>
    <property type="project" value="InterPro"/>
</dbReference>
<dbReference type="Proteomes" id="UP000182840">
    <property type="component" value="Chromosome"/>
</dbReference>
<dbReference type="AlphaFoldDB" id="A0A1L3SYN0"/>
<sequence>MGDLLIRNVPEPVKQAIERAARRDGRSLSATAIDLLRKSLADAPGEQTRVSSAWDEFRPLLYDGNDEQAEQFARMMEEIETARKKDFGKPPPEPGE</sequence>
<name>A0A1L3SYN0_9HYPH</name>
<dbReference type="KEGG" id="meso:BSQ44_05005"/>
<organism evidence="2 3">
    <name type="scientific">Aquibium oceanicum</name>
    <dbReference type="NCBI Taxonomy" id="1670800"/>
    <lineage>
        <taxon>Bacteria</taxon>
        <taxon>Pseudomonadati</taxon>
        <taxon>Pseudomonadota</taxon>
        <taxon>Alphaproteobacteria</taxon>
        <taxon>Hyphomicrobiales</taxon>
        <taxon>Phyllobacteriaceae</taxon>
        <taxon>Aquibium</taxon>
    </lineage>
</organism>
<dbReference type="SUPFAM" id="SSF47598">
    <property type="entry name" value="Ribbon-helix-helix"/>
    <property type="match status" value="1"/>
</dbReference>
<accession>A0A1L3SYN0</accession>
<dbReference type="STRING" id="1670800.BSQ44_05005"/>
<dbReference type="Gene3D" id="1.10.1220.10">
    <property type="entry name" value="Met repressor-like"/>
    <property type="match status" value="1"/>
</dbReference>
<gene>
    <name evidence="2" type="ORF">BSQ44_05005</name>
</gene>
<dbReference type="EMBL" id="CP018171">
    <property type="protein sequence ID" value="APH74415.1"/>
    <property type="molecule type" value="Genomic_DNA"/>
</dbReference>
<proteinExistence type="predicted"/>
<feature type="domain" description="Antitoxin FitA-like ribbon-helix-helix" evidence="1">
    <location>
        <begin position="4"/>
        <end position="39"/>
    </location>
</feature>
<evidence type="ECO:0000259" key="1">
    <source>
        <dbReference type="Pfam" id="PF22513"/>
    </source>
</evidence>
<keyword evidence="3" id="KW-1185">Reference proteome</keyword>
<dbReference type="InterPro" id="IPR013321">
    <property type="entry name" value="Arc_rbn_hlx_hlx"/>
</dbReference>
<evidence type="ECO:0000313" key="3">
    <source>
        <dbReference type="Proteomes" id="UP000182840"/>
    </source>
</evidence>
<reference evidence="3" key="1">
    <citation type="submission" date="2016-11" db="EMBL/GenBank/DDBJ databases">
        <title>Mesorhizobium oceanicum sp. nov., isolated from deep seawater in South China Sea.</title>
        <authorList>
            <person name="Fu G.-Y."/>
        </authorList>
    </citation>
    <scope>NUCLEOTIDE SEQUENCE [LARGE SCALE GENOMIC DNA]</scope>
    <source>
        <strain evidence="3">B7</strain>
    </source>
</reference>
<evidence type="ECO:0000313" key="2">
    <source>
        <dbReference type="EMBL" id="APH74415.1"/>
    </source>
</evidence>
<dbReference type="InterPro" id="IPR053853">
    <property type="entry name" value="FitA-like_RHH"/>
</dbReference>